<name>A0A915L8A9_ROMCU</name>
<reference evidence="2" key="1">
    <citation type="submission" date="2022-11" db="UniProtKB">
        <authorList>
            <consortium name="WormBaseParasite"/>
        </authorList>
    </citation>
    <scope>IDENTIFICATION</scope>
</reference>
<dbReference type="AlphaFoldDB" id="A0A915L8A9"/>
<organism evidence="1 2">
    <name type="scientific">Romanomermis culicivorax</name>
    <name type="common">Nematode worm</name>
    <dbReference type="NCBI Taxonomy" id="13658"/>
    <lineage>
        <taxon>Eukaryota</taxon>
        <taxon>Metazoa</taxon>
        <taxon>Ecdysozoa</taxon>
        <taxon>Nematoda</taxon>
        <taxon>Enoplea</taxon>
        <taxon>Dorylaimia</taxon>
        <taxon>Mermithida</taxon>
        <taxon>Mermithoidea</taxon>
        <taxon>Mermithidae</taxon>
        <taxon>Romanomermis</taxon>
    </lineage>
</organism>
<evidence type="ECO:0000313" key="2">
    <source>
        <dbReference type="WBParaSite" id="nRc.2.0.1.t45976-RA"/>
    </source>
</evidence>
<keyword evidence="1" id="KW-1185">Reference proteome</keyword>
<sequence>MATGNRSLLYQFHDRDHRGYGIHLKFFTYQWIMDSSDENFFGGIHEWNCAKDEIYLATALDPEYKHLYCVPFFNDNKNGAEQIVKCLNRSASKSTFGRKG</sequence>
<evidence type="ECO:0000313" key="1">
    <source>
        <dbReference type="Proteomes" id="UP000887565"/>
    </source>
</evidence>
<protein>
    <submittedName>
        <fullName evidence="2">Uncharacterized protein</fullName>
    </submittedName>
</protein>
<accession>A0A915L8A9</accession>
<dbReference type="Proteomes" id="UP000887565">
    <property type="component" value="Unplaced"/>
</dbReference>
<proteinExistence type="predicted"/>
<dbReference type="WBParaSite" id="nRc.2.0.1.t45976-RA">
    <property type="protein sequence ID" value="nRc.2.0.1.t45976-RA"/>
    <property type="gene ID" value="nRc.2.0.1.g45976"/>
</dbReference>